<gene>
    <name evidence="7" type="ORF">FB468_1078</name>
</gene>
<dbReference type="AlphaFoldDB" id="A0A542Y4R0"/>
<name>A0A542Y4R0_9MICO</name>
<comment type="similarity">
    <text evidence="5">Belongs to the L2HGDH family.</text>
</comment>
<evidence type="ECO:0000256" key="5">
    <source>
        <dbReference type="ARBA" id="ARBA00037941"/>
    </source>
</evidence>
<organism evidence="7 8">
    <name type="scientific">Leucobacter komagatae</name>
    <dbReference type="NCBI Taxonomy" id="55969"/>
    <lineage>
        <taxon>Bacteria</taxon>
        <taxon>Bacillati</taxon>
        <taxon>Actinomycetota</taxon>
        <taxon>Actinomycetes</taxon>
        <taxon>Micrococcales</taxon>
        <taxon>Microbacteriaceae</taxon>
        <taxon>Leucobacter</taxon>
    </lineage>
</organism>
<dbReference type="Gene3D" id="3.50.50.60">
    <property type="entry name" value="FAD/NAD(P)-binding domain"/>
    <property type="match status" value="1"/>
</dbReference>
<sequence length="407" mass="43687">MHTRRIAVIGGGIIGASVAAQLTTRNDANSVVLYEKESAPGTHQTGHNSGVVHAGLYYQPGSLKARLTRRGVELLHAYSESRGIRYDECGKLVVAHTEKQLGQLDAILDKARANGVPGVAIIGEDAMREIEPHCVGRAAIHSPHTAIVDYPGVTRALLDDVRAAGGEVRLGTSVSRITRQGAEQIVHSSAGSQAFDYVIACNGLQSDRLAKRSGAGKYPAIVPFSGDYYKLTPETAKLVNGLLYPVPDPDYPFLGVHLTRTVDGDVTVGPNAFLSFAREQYHRLGFNVRDALEIASSGAFWRFAGGNFGEAIDQLRTANKRSFLAGAQEFIPELASEDLSPGLRGVRAQAMNQDGTLEDDFVIQRVDNAVFVRNAPSPAATSAMAIAEHIIEEILAEDRLVEPQRGA</sequence>
<evidence type="ECO:0000256" key="3">
    <source>
        <dbReference type="ARBA" id="ARBA00022827"/>
    </source>
</evidence>
<dbReference type="Gene3D" id="3.30.9.10">
    <property type="entry name" value="D-Amino Acid Oxidase, subunit A, domain 2"/>
    <property type="match status" value="1"/>
</dbReference>
<dbReference type="Pfam" id="PF01266">
    <property type="entry name" value="DAO"/>
    <property type="match status" value="1"/>
</dbReference>
<dbReference type="RefSeq" id="WP_141886432.1">
    <property type="nucleotide sequence ID" value="NZ_BAAAUY010000014.1"/>
</dbReference>
<dbReference type="PANTHER" id="PTHR43104">
    <property type="entry name" value="L-2-HYDROXYGLUTARATE DEHYDROGENASE, MITOCHONDRIAL"/>
    <property type="match status" value="1"/>
</dbReference>
<feature type="domain" description="FAD dependent oxidoreductase" evidence="6">
    <location>
        <begin position="5"/>
        <end position="392"/>
    </location>
</feature>
<proteinExistence type="inferred from homology"/>
<dbReference type="NCBIfam" id="NF008726">
    <property type="entry name" value="PRK11728.1"/>
    <property type="match status" value="1"/>
</dbReference>
<keyword evidence="8" id="KW-1185">Reference proteome</keyword>
<dbReference type="SUPFAM" id="SSF51905">
    <property type="entry name" value="FAD/NAD(P)-binding domain"/>
    <property type="match status" value="1"/>
</dbReference>
<dbReference type="OrthoDB" id="9801699at2"/>
<evidence type="ECO:0000256" key="4">
    <source>
        <dbReference type="ARBA" id="ARBA00023002"/>
    </source>
</evidence>
<dbReference type="PANTHER" id="PTHR43104:SF2">
    <property type="entry name" value="L-2-HYDROXYGLUTARATE DEHYDROGENASE, MITOCHONDRIAL"/>
    <property type="match status" value="1"/>
</dbReference>
<dbReference type="InterPro" id="IPR036188">
    <property type="entry name" value="FAD/NAD-bd_sf"/>
</dbReference>
<dbReference type="GO" id="GO:0005737">
    <property type="term" value="C:cytoplasm"/>
    <property type="evidence" value="ECO:0007669"/>
    <property type="project" value="TreeGrafter"/>
</dbReference>
<dbReference type="InterPro" id="IPR006076">
    <property type="entry name" value="FAD-dep_OxRdtase"/>
</dbReference>
<evidence type="ECO:0000256" key="1">
    <source>
        <dbReference type="ARBA" id="ARBA00001974"/>
    </source>
</evidence>
<accession>A0A542Y4R0</accession>
<evidence type="ECO:0000256" key="2">
    <source>
        <dbReference type="ARBA" id="ARBA00022630"/>
    </source>
</evidence>
<comment type="caution">
    <text evidence="7">The sequence shown here is derived from an EMBL/GenBank/DDBJ whole genome shotgun (WGS) entry which is preliminary data.</text>
</comment>
<evidence type="ECO:0000313" key="7">
    <source>
        <dbReference type="EMBL" id="TQL43063.1"/>
    </source>
</evidence>
<keyword evidence="2" id="KW-0285">Flavoprotein</keyword>
<evidence type="ECO:0000313" key="8">
    <source>
        <dbReference type="Proteomes" id="UP000319094"/>
    </source>
</evidence>
<keyword evidence="4" id="KW-0560">Oxidoreductase</keyword>
<dbReference type="Proteomes" id="UP000319094">
    <property type="component" value="Unassembled WGS sequence"/>
</dbReference>
<reference evidence="7 8" key="1">
    <citation type="submission" date="2019-06" db="EMBL/GenBank/DDBJ databases">
        <title>Sequencing the genomes of 1000 actinobacteria strains.</title>
        <authorList>
            <person name="Klenk H.-P."/>
        </authorList>
    </citation>
    <scope>NUCLEOTIDE SEQUENCE [LARGE SCALE GENOMIC DNA]</scope>
    <source>
        <strain evidence="7 8">DSM 8803</strain>
    </source>
</reference>
<evidence type="ECO:0000259" key="6">
    <source>
        <dbReference type="Pfam" id="PF01266"/>
    </source>
</evidence>
<dbReference type="EMBL" id="VFON01000001">
    <property type="protein sequence ID" value="TQL43063.1"/>
    <property type="molecule type" value="Genomic_DNA"/>
</dbReference>
<comment type="cofactor">
    <cofactor evidence="1">
        <name>FAD</name>
        <dbReference type="ChEBI" id="CHEBI:57692"/>
    </cofactor>
</comment>
<keyword evidence="3" id="KW-0274">FAD</keyword>
<protein>
    <submittedName>
        <fullName evidence="7">L-2-hydroxyglutarate oxidase LhgO</fullName>
    </submittedName>
</protein>
<dbReference type="GO" id="GO:0047545">
    <property type="term" value="F:(S)-2-hydroxyglutarate dehydrogenase activity"/>
    <property type="evidence" value="ECO:0007669"/>
    <property type="project" value="TreeGrafter"/>
</dbReference>